<organism evidence="2 3">
    <name type="scientific">Dyadobacter luticola</name>
    <dbReference type="NCBI Taxonomy" id="1979387"/>
    <lineage>
        <taxon>Bacteria</taxon>
        <taxon>Pseudomonadati</taxon>
        <taxon>Bacteroidota</taxon>
        <taxon>Cytophagia</taxon>
        <taxon>Cytophagales</taxon>
        <taxon>Spirosomataceae</taxon>
        <taxon>Dyadobacter</taxon>
    </lineage>
</organism>
<dbReference type="AlphaFoldDB" id="A0A5R9KRJ7"/>
<evidence type="ECO:0000313" key="2">
    <source>
        <dbReference type="EMBL" id="TLU98738.1"/>
    </source>
</evidence>
<accession>A0A5R9KRJ7</accession>
<feature type="chain" id="PRO_5024431689" evidence="1">
    <location>
        <begin position="21"/>
        <end position="99"/>
    </location>
</feature>
<dbReference type="RefSeq" id="WP_138367027.1">
    <property type="nucleotide sequence ID" value="NZ_VCEJ01000005.1"/>
</dbReference>
<dbReference type="Proteomes" id="UP000306402">
    <property type="component" value="Unassembled WGS sequence"/>
</dbReference>
<keyword evidence="1" id="KW-0732">Signal</keyword>
<comment type="caution">
    <text evidence="2">The sequence shown here is derived from an EMBL/GenBank/DDBJ whole genome shotgun (WGS) entry which is preliminary data.</text>
</comment>
<dbReference type="EMBL" id="VCEJ01000005">
    <property type="protein sequence ID" value="TLU98738.1"/>
    <property type="molecule type" value="Genomic_DNA"/>
</dbReference>
<keyword evidence="3" id="KW-1185">Reference proteome</keyword>
<proteinExistence type="predicted"/>
<evidence type="ECO:0000256" key="1">
    <source>
        <dbReference type="SAM" id="SignalP"/>
    </source>
</evidence>
<dbReference type="OrthoDB" id="826125at2"/>
<name>A0A5R9KRJ7_9BACT</name>
<dbReference type="Gene3D" id="3.10.450.360">
    <property type="match status" value="1"/>
</dbReference>
<dbReference type="SUPFAM" id="SSF160574">
    <property type="entry name" value="BT0923-like"/>
    <property type="match status" value="1"/>
</dbReference>
<sequence length="99" mass="10915">MRNLVLVAGLLAMSPNISFAGGTLQANEISKTVIDKVAVRPEDLPEAVKSALSSNYSEWKVSSAYLVTKEDNSQYYEVNLKKTEESTTVNLDKYGKKLD</sequence>
<feature type="signal peptide" evidence="1">
    <location>
        <begin position="1"/>
        <end position="20"/>
    </location>
</feature>
<protein>
    <submittedName>
        <fullName evidence="2">Uncharacterized protein</fullName>
    </submittedName>
</protein>
<gene>
    <name evidence="2" type="ORF">FEN17_19230</name>
</gene>
<reference evidence="2 3" key="1">
    <citation type="submission" date="2019-05" db="EMBL/GenBank/DDBJ databases">
        <authorList>
            <person name="Qu J.-H."/>
        </authorList>
    </citation>
    <scope>NUCLEOTIDE SEQUENCE [LARGE SCALE GENOMIC DNA]</scope>
    <source>
        <strain evidence="2 3">T17</strain>
    </source>
</reference>
<evidence type="ECO:0000313" key="3">
    <source>
        <dbReference type="Proteomes" id="UP000306402"/>
    </source>
</evidence>